<organism evidence="1 2">
    <name type="scientific">Hygrophoropsis aurantiaca</name>
    <dbReference type="NCBI Taxonomy" id="72124"/>
    <lineage>
        <taxon>Eukaryota</taxon>
        <taxon>Fungi</taxon>
        <taxon>Dikarya</taxon>
        <taxon>Basidiomycota</taxon>
        <taxon>Agaricomycotina</taxon>
        <taxon>Agaricomycetes</taxon>
        <taxon>Agaricomycetidae</taxon>
        <taxon>Boletales</taxon>
        <taxon>Coniophorineae</taxon>
        <taxon>Hygrophoropsidaceae</taxon>
        <taxon>Hygrophoropsis</taxon>
    </lineage>
</organism>
<evidence type="ECO:0000313" key="1">
    <source>
        <dbReference type="EMBL" id="KAH7916505.1"/>
    </source>
</evidence>
<gene>
    <name evidence="1" type="ORF">BJ138DRAFT_1139222</name>
</gene>
<dbReference type="EMBL" id="MU267590">
    <property type="protein sequence ID" value="KAH7916505.1"/>
    <property type="molecule type" value="Genomic_DNA"/>
</dbReference>
<keyword evidence="2" id="KW-1185">Reference proteome</keyword>
<evidence type="ECO:0000313" key="2">
    <source>
        <dbReference type="Proteomes" id="UP000790377"/>
    </source>
</evidence>
<comment type="caution">
    <text evidence="1">The sequence shown here is derived from an EMBL/GenBank/DDBJ whole genome shotgun (WGS) entry which is preliminary data.</text>
</comment>
<reference evidence="1" key="1">
    <citation type="journal article" date="2021" name="New Phytol.">
        <title>Evolutionary innovations through gain and loss of genes in the ectomycorrhizal Boletales.</title>
        <authorList>
            <person name="Wu G."/>
            <person name="Miyauchi S."/>
            <person name="Morin E."/>
            <person name="Kuo A."/>
            <person name="Drula E."/>
            <person name="Varga T."/>
            <person name="Kohler A."/>
            <person name="Feng B."/>
            <person name="Cao Y."/>
            <person name="Lipzen A."/>
            <person name="Daum C."/>
            <person name="Hundley H."/>
            <person name="Pangilinan J."/>
            <person name="Johnson J."/>
            <person name="Barry K."/>
            <person name="LaButti K."/>
            <person name="Ng V."/>
            <person name="Ahrendt S."/>
            <person name="Min B."/>
            <person name="Choi I.G."/>
            <person name="Park H."/>
            <person name="Plett J.M."/>
            <person name="Magnuson J."/>
            <person name="Spatafora J.W."/>
            <person name="Nagy L.G."/>
            <person name="Henrissat B."/>
            <person name="Grigoriev I.V."/>
            <person name="Yang Z.L."/>
            <person name="Xu J."/>
            <person name="Martin F.M."/>
        </authorList>
    </citation>
    <scope>NUCLEOTIDE SEQUENCE</scope>
    <source>
        <strain evidence="1">ATCC 28755</strain>
    </source>
</reference>
<dbReference type="Proteomes" id="UP000790377">
    <property type="component" value="Unassembled WGS sequence"/>
</dbReference>
<accession>A0ACB8ATG8</accession>
<protein>
    <submittedName>
        <fullName evidence="1">Uncharacterized protein</fullName>
    </submittedName>
</protein>
<sequence>MPSHFALLPSELILSIFGFAATDRPTACALSLVSTWVHAHVEPILYHTVTLSSTKSLTAFLTTISAKPDNFALQRVKHLGIMALGPIESIEEALSRCTGVTSLACGFSVPSYVHCARGVPIPDASPYKLAVSPTEQHLLGRLTCRDGIDMSIISPAVTRLRIQITSETTSQSLSHLLELHKLTHLAVIYRNDIIGGLSHVREMLYPILEKGQLKVLLLQVAGAGNEKHLKQIEEWNATATISNFSNSTKIHDWRIVAEKAPRSPLQQWRNGDLWDCAERIVRSRIRNRGHPLLRRGPSVVGRVYAL</sequence>
<proteinExistence type="predicted"/>
<name>A0ACB8ATG8_9AGAM</name>